<dbReference type="AlphaFoldDB" id="A0A914CHK3"/>
<dbReference type="InterPro" id="IPR027417">
    <property type="entry name" value="P-loop_NTPase"/>
</dbReference>
<keyword evidence="2" id="KW-1185">Reference proteome</keyword>
<dbReference type="Proteomes" id="UP000887540">
    <property type="component" value="Unplaced"/>
</dbReference>
<evidence type="ECO:0000256" key="1">
    <source>
        <dbReference type="SAM" id="Coils"/>
    </source>
</evidence>
<protein>
    <submittedName>
        <fullName evidence="3">Uncharacterized protein</fullName>
    </submittedName>
</protein>
<organism evidence="2 3">
    <name type="scientific">Acrobeloides nanus</name>
    <dbReference type="NCBI Taxonomy" id="290746"/>
    <lineage>
        <taxon>Eukaryota</taxon>
        <taxon>Metazoa</taxon>
        <taxon>Ecdysozoa</taxon>
        <taxon>Nematoda</taxon>
        <taxon>Chromadorea</taxon>
        <taxon>Rhabditida</taxon>
        <taxon>Tylenchina</taxon>
        <taxon>Cephalobomorpha</taxon>
        <taxon>Cephaloboidea</taxon>
        <taxon>Cephalobidae</taxon>
        <taxon>Acrobeloides</taxon>
    </lineage>
</organism>
<evidence type="ECO:0000313" key="2">
    <source>
        <dbReference type="Proteomes" id="UP000887540"/>
    </source>
</evidence>
<dbReference type="Gene3D" id="3.40.50.300">
    <property type="entry name" value="P-loop containing nucleotide triphosphate hydrolases"/>
    <property type="match status" value="1"/>
</dbReference>
<reference evidence="3" key="1">
    <citation type="submission" date="2022-11" db="UniProtKB">
        <authorList>
            <consortium name="WormBaseParasite"/>
        </authorList>
    </citation>
    <scope>IDENTIFICATION</scope>
</reference>
<evidence type="ECO:0000313" key="3">
    <source>
        <dbReference type="WBParaSite" id="ACRNAN_scaffold10460.g25737.t1"/>
    </source>
</evidence>
<sequence>MRMLQNDPTQTSNDAINMDNFVSMLRDSGHSEESEILRDFEMNQDPKHREKLIRKQEAHEERLRKERQRFETEFRKQEGQFEKEMKRFQKEAEDRYKEMEEYYRSKPRDHINVPKNVQAAVNAAKEQHKIDDIMVLPKLISQNVLMTSSFILFQMELFPMNKALCAFDCLIVLLQDTLGEEEVFIARTAIAHKQNVVFVRSRCDLDFNKKNESTDVVMPTQKEAKEHVKQLKETFKKQIQRMADDLNNVKIFFISANSLRALVNGNTIGFAERKFVLFEEQDFLDHLMKQSKKSRGVY</sequence>
<dbReference type="WBParaSite" id="ACRNAN_scaffold10460.g25737.t1">
    <property type="protein sequence ID" value="ACRNAN_scaffold10460.g25737.t1"/>
    <property type="gene ID" value="ACRNAN_scaffold10460.g25737"/>
</dbReference>
<feature type="coiled-coil region" evidence="1">
    <location>
        <begin position="49"/>
        <end position="80"/>
    </location>
</feature>
<proteinExistence type="predicted"/>
<keyword evidence="1" id="KW-0175">Coiled coil</keyword>
<name>A0A914CHK3_9BILA</name>
<accession>A0A914CHK3</accession>